<evidence type="ECO:0000313" key="2">
    <source>
        <dbReference type="Proteomes" id="UP000254133"/>
    </source>
</evidence>
<evidence type="ECO:0000313" key="1">
    <source>
        <dbReference type="EMBL" id="STY90655.1"/>
    </source>
</evidence>
<name>A0A378PQ49_MORBO</name>
<gene>
    <name evidence="1" type="ORF">NCTC9426_00677</name>
</gene>
<evidence type="ECO:0008006" key="3">
    <source>
        <dbReference type="Google" id="ProtNLM"/>
    </source>
</evidence>
<protein>
    <recommendedName>
        <fullName evidence="3">DUF4276 family protein</fullName>
    </recommendedName>
</protein>
<dbReference type="Pfam" id="PF14103">
    <property type="entry name" value="DUF4276"/>
    <property type="match status" value="1"/>
</dbReference>
<dbReference type="AlphaFoldDB" id="A0A378PQ49"/>
<dbReference type="Proteomes" id="UP000254133">
    <property type="component" value="Unassembled WGS sequence"/>
</dbReference>
<dbReference type="EMBL" id="UGPZ01000002">
    <property type="protein sequence ID" value="STY90655.1"/>
    <property type="molecule type" value="Genomic_DNA"/>
</dbReference>
<proteinExistence type="predicted"/>
<dbReference type="InterPro" id="IPR025455">
    <property type="entry name" value="DUF4276"/>
</dbReference>
<sequence length="186" mass="21212">MVKVGFIVEGATEKIIIESDKFKTFLKKNDYELINPVIDAKGGGNLLPENIEPFIKTLQAQQADIIAVLTDLEDEDSVDVVKKRIEHSGIEVIFVAVKAIEAWFLADTEAMKLFLKDDFIEEYPEKTSDKPFERIKEIIKERNARGVGSKTILAKNMIKHYRFSIENSANHKNCPSAKEFVDYFKN</sequence>
<accession>A0A378PQ49</accession>
<organism evidence="1 2">
    <name type="scientific">Moraxella bovis</name>
    <dbReference type="NCBI Taxonomy" id="476"/>
    <lineage>
        <taxon>Bacteria</taxon>
        <taxon>Pseudomonadati</taxon>
        <taxon>Pseudomonadota</taxon>
        <taxon>Gammaproteobacteria</taxon>
        <taxon>Moraxellales</taxon>
        <taxon>Moraxellaceae</taxon>
        <taxon>Moraxella</taxon>
    </lineage>
</organism>
<reference evidence="1 2" key="1">
    <citation type="submission" date="2018-06" db="EMBL/GenBank/DDBJ databases">
        <authorList>
            <consortium name="Pathogen Informatics"/>
            <person name="Doyle S."/>
        </authorList>
    </citation>
    <scope>NUCLEOTIDE SEQUENCE [LARGE SCALE GENOMIC DNA]</scope>
    <source>
        <strain evidence="1 2">NCTC9426</strain>
    </source>
</reference>